<reference evidence="1 2" key="2">
    <citation type="journal article" date="2009" name="PLoS ONE">
        <title>An integrated genetic and cytogenetic map of the cucumber genome.</title>
        <authorList>
            <person name="Ren Y."/>
            <person name="Zhang Z."/>
            <person name="Liu J."/>
            <person name="Staub J.E."/>
            <person name="Han Y."/>
            <person name="Cheng Z."/>
            <person name="Li X."/>
            <person name="Lu J."/>
            <person name="Miao H."/>
            <person name="Kang H."/>
            <person name="Xie B."/>
            <person name="Gu X."/>
            <person name="Wang X."/>
            <person name="Du Y."/>
            <person name="Jin W."/>
            <person name="Huang S."/>
        </authorList>
    </citation>
    <scope>NUCLEOTIDE SEQUENCE [LARGE SCALE GENOMIC DNA]</scope>
    <source>
        <strain evidence="2">cv. 9930</strain>
    </source>
</reference>
<protein>
    <submittedName>
        <fullName evidence="1">Uncharacterized protein</fullName>
    </submittedName>
</protein>
<keyword evidence="2" id="KW-1185">Reference proteome</keyword>
<organism evidence="1 2">
    <name type="scientific">Cucumis sativus</name>
    <name type="common">Cucumber</name>
    <dbReference type="NCBI Taxonomy" id="3659"/>
    <lineage>
        <taxon>Eukaryota</taxon>
        <taxon>Viridiplantae</taxon>
        <taxon>Streptophyta</taxon>
        <taxon>Embryophyta</taxon>
        <taxon>Tracheophyta</taxon>
        <taxon>Spermatophyta</taxon>
        <taxon>Magnoliopsida</taxon>
        <taxon>eudicotyledons</taxon>
        <taxon>Gunneridae</taxon>
        <taxon>Pentapetalae</taxon>
        <taxon>rosids</taxon>
        <taxon>fabids</taxon>
        <taxon>Cucurbitales</taxon>
        <taxon>Cucurbitaceae</taxon>
        <taxon>Benincaseae</taxon>
        <taxon>Cucumis</taxon>
    </lineage>
</organism>
<reference evidence="1 2" key="3">
    <citation type="journal article" date="2010" name="BMC Genomics">
        <title>Transcriptome sequencing and comparative analysis of cucumber flowers with different sex types.</title>
        <authorList>
            <person name="Guo S."/>
            <person name="Zheng Y."/>
            <person name="Joung J.G."/>
            <person name="Liu S."/>
            <person name="Zhang Z."/>
            <person name="Crasta O.R."/>
            <person name="Sobral B.W."/>
            <person name="Xu Y."/>
            <person name="Huang S."/>
            <person name="Fei Z."/>
        </authorList>
    </citation>
    <scope>NUCLEOTIDE SEQUENCE [LARGE SCALE GENOMIC DNA]</scope>
    <source>
        <strain evidence="2">cv. 9930</strain>
    </source>
</reference>
<dbReference type="Proteomes" id="UP000029981">
    <property type="component" value="Chromosome 5"/>
</dbReference>
<reference evidence="1 2" key="4">
    <citation type="journal article" date="2011" name="BMC Genomics">
        <title>RNA-Seq improves annotation of protein-coding genes in the cucumber genome.</title>
        <authorList>
            <person name="Li Z."/>
            <person name="Zhang Z."/>
            <person name="Yan P."/>
            <person name="Huang S."/>
            <person name="Fei Z."/>
            <person name="Lin K."/>
        </authorList>
    </citation>
    <scope>NUCLEOTIDE SEQUENCE [LARGE SCALE GENOMIC DNA]</scope>
    <source>
        <strain evidence="2">cv. 9930</strain>
    </source>
</reference>
<dbReference type="EMBL" id="CM002926">
    <property type="protein sequence ID" value="KGN49662.1"/>
    <property type="molecule type" value="Genomic_DNA"/>
</dbReference>
<name>A0A0A0KMM9_CUCSA</name>
<reference evidence="1 2" key="1">
    <citation type="journal article" date="2009" name="Nat. Genet.">
        <title>The genome of the cucumber, Cucumis sativus L.</title>
        <authorList>
            <person name="Huang S."/>
            <person name="Li R."/>
            <person name="Zhang Z."/>
            <person name="Li L."/>
            <person name="Gu X."/>
            <person name="Fan W."/>
            <person name="Lucas W.J."/>
            <person name="Wang X."/>
            <person name="Xie B."/>
            <person name="Ni P."/>
            <person name="Ren Y."/>
            <person name="Zhu H."/>
            <person name="Li J."/>
            <person name="Lin K."/>
            <person name="Jin W."/>
            <person name="Fei Z."/>
            <person name="Li G."/>
            <person name="Staub J."/>
            <person name="Kilian A."/>
            <person name="van der Vossen E.A."/>
            <person name="Wu Y."/>
            <person name="Guo J."/>
            <person name="He J."/>
            <person name="Jia Z."/>
            <person name="Ren Y."/>
            <person name="Tian G."/>
            <person name="Lu Y."/>
            <person name="Ruan J."/>
            <person name="Qian W."/>
            <person name="Wang M."/>
            <person name="Huang Q."/>
            <person name="Li B."/>
            <person name="Xuan Z."/>
            <person name="Cao J."/>
            <person name="Asan"/>
            <person name="Wu Z."/>
            <person name="Zhang J."/>
            <person name="Cai Q."/>
            <person name="Bai Y."/>
            <person name="Zhao B."/>
            <person name="Han Y."/>
            <person name="Li Y."/>
            <person name="Li X."/>
            <person name="Wang S."/>
            <person name="Shi Q."/>
            <person name="Liu S."/>
            <person name="Cho W.K."/>
            <person name="Kim J.Y."/>
            <person name="Xu Y."/>
            <person name="Heller-Uszynska K."/>
            <person name="Miao H."/>
            <person name="Cheng Z."/>
            <person name="Zhang S."/>
            <person name="Wu J."/>
            <person name="Yang Y."/>
            <person name="Kang H."/>
            <person name="Li M."/>
            <person name="Liang H."/>
            <person name="Ren X."/>
            <person name="Shi Z."/>
            <person name="Wen M."/>
            <person name="Jian M."/>
            <person name="Yang H."/>
            <person name="Zhang G."/>
            <person name="Yang Z."/>
            <person name="Chen R."/>
            <person name="Liu S."/>
            <person name="Li J."/>
            <person name="Ma L."/>
            <person name="Liu H."/>
            <person name="Zhou Y."/>
            <person name="Zhao J."/>
            <person name="Fang X."/>
            <person name="Li G."/>
            <person name="Fang L."/>
            <person name="Li Y."/>
            <person name="Liu D."/>
            <person name="Zheng H."/>
            <person name="Zhang Y."/>
            <person name="Qin N."/>
            <person name="Li Z."/>
            <person name="Yang G."/>
            <person name="Yang S."/>
            <person name="Bolund L."/>
            <person name="Kristiansen K."/>
            <person name="Zheng H."/>
            <person name="Li S."/>
            <person name="Zhang X."/>
            <person name="Yang H."/>
            <person name="Wang J."/>
            <person name="Sun R."/>
            <person name="Zhang B."/>
            <person name="Jiang S."/>
            <person name="Wang J."/>
            <person name="Du Y."/>
            <person name="Li S."/>
        </authorList>
    </citation>
    <scope>NUCLEOTIDE SEQUENCE [LARGE SCALE GENOMIC DNA]</scope>
    <source>
        <strain evidence="2">cv. 9930</strain>
    </source>
</reference>
<dbReference type="Gramene" id="KGN49662">
    <property type="protein sequence ID" value="KGN49662"/>
    <property type="gene ID" value="Csa_5G052560"/>
</dbReference>
<gene>
    <name evidence="1" type="ORF">Csa_5G052560</name>
</gene>
<evidence type="ECO:0000313" key="1">
    <source>
        <dbReference type="EMBL" id="KGN49662.1"/>
    </source>
</evidence>
<dbReference type="AlphaFoldDB" id="A0A0A0KMM9"/>
<evidence type="ECO:0000313" key="2">
    <source>
        <dbReference type="Proteomes" id="UP000029981"/>
    </source>
</evidence>
<sequence length="96" mass="10861">MTLHRSLSKLYEKLFEKCNVFLALVHIVRHQSLERLLGIDSSLLTLANDSSSKSFKAYEKLSEKCNVFLALVHIVRHQSLERLLGITSGMGTGFIQ</sequence>
<accession>A0A0A0KMM9</accession>
<proteinExistence type="predicted"/>